<accession>C4FGD7</accession>
<evidence type="ECO:0000313" key="2">
    <source>
        <dbReference type="EMBL" id="EEP20834.1"/>
    </source>
</evidence>
<gene>
    <name evidence="2" type="ORF">BIFANG_03408</name>
</gene>
<feature type="region of interest" description="Disordered" evidence="1">
    <location>
        <begin position="13"/>
        <end position="42"/>
    </location>
</feature>
<sequence>MIRSFHIEGVSILRDGMDGGNGTARRVVSHPLEHAMKRRGNP</sequence>
<dbReference type="Proteomes" id="UP000006408">
    <property type="component" value="Unassembled WGS sequence"/>
</dbReference>
<organism evidence="2 3">
    <name type="scientific">Bifidobacterium angulatum DSM 20098 = JCM 7096</name>
    <dbReference type="NCBI Taxonomy" id="518635"/>
    <lineage>
        <taxon>Bacteria</taxon>
        <taxon>Bacillati</taxon>
        <taxon>Actinomycetota</taxon>
        <taxon>Actinomycetes</taxon>
        <taxon>Bifidobacteriales</taxon>
        <taxon>Bifidobacteriaceae</taxon>
        <taxon>Bifidobacterium</taxon>
    </lineage>
</organism>
<dbReference type="EMBL" id="ABYS02000009">
    <property type="protein sequence ID" value="EEP20834.1"/>
    <property type="molecule type" value="Genomic_DNA"/>
</dbReference>
<comment type="caution">
    <text evidence="2">The sequence shown here is derived from an EMBL/GenBank/DDBJ whole genome shotgun (WGS) entry which is preliminary data.</text>
</comment>
<name>C4FGD7_9BIFI</name>
<dbReference type="AlphaFoldDB" id="C4FGD7"/>
<dbReference type="HOGENOM" id="CLU_3247853_0_0_11"/>
<reference evidence="2" key="1">
    <citation type="submission" date="2009-04" db="EMBL/GenBank/DDBJ databases">
        <authorList>
            <person name="Weinstock G."/>
            <person name="Sodergren E."/>
            <person name="Clifton S."/>
            <person name="Fulton L."/>
            <person name="Fulton B."/>
            <person name="Courtney L."/>
            <person name="Fronick C."/>
            <person name="Harrison M."/>
            <person name="Strong C."/>
            <person name="Farmer C."/>
            <person name="Delahaunty K."/>
            <person name="Markovic C."/>
            <person name="Hall O."/>
            <person name="Minx P."/>
            <person name="Tomlinson C."/>
            <person name="Mitreva M."/>
            <person name="Nelson J."/>
            <person name="Hou S."/>
            <person name="Wollam A."/>
            <person name="Pepin K.H."/>
            <person name="Johnson M."/>
            <person name="Bhonagiri V."/>
            <person name="Nash W.E."/>
            <person name="Warren W."/>
            <person name="Chinwalla A."/>
            <person name="Mardis E.R."/>
            <person name="Wilson R.K."/>
        </authorList>
    </citation>
    <scope>NUCLEOTIDE SEQUENCE [LARGE SCALE GENOMIC DNA]</scope>
    <source>
        <strain evidence="2">DSM 20098</strain>
    </source>
</reference>
<evidence type="ECO:0000256" key="1">
    <source>
        <dbReference type="SAM" id="MobiDB-lite"/>
    </source>
</evidence>
<proteinExistence type="predicted"/>
<protein>
    <submittedName>
        <fullName evidence="2">Uncharacterized protein</fullName>
    </submittedName>
</protein>
<evidence type="ECO:0000313" key="3">
    <source>
        <dbReference type="Proteomes" id="UP000006408"/>
    </source>
</evidence>
<keyword evidence="3" id="KW-1185">Reference proteome</keyword>